<evidence type="ECO:0000259" key="3">
    <source>
        <dbReference type="PROSITE" id="PS51031"/>
    </source>
</evidence>
<keyword evidence="1" id="KW-0539">Nucleus</keyword>
<dbReference type="InterPro" id="IPR039353">
    <property type="entry name" value="TF_Adf1"/>
</dbReference>
<dbReference type="Pfam" id="PF10545">
    <property type="entry name" value="MADF_DNA_bdg"/>
    <property type="match status" value="1"/>
</dbReference>
<feature type="domain" description="MADF" evidence="2">
    <location>
        <begin position="5"/>
        <end position="90"/>
    </location>
</feature>
<organism evidence="4 5">
    <name type="scientific">Drosophila lebanonensis</name>
    <name type="common">Fruit fly</name>
    <name type="synonym">Scaptodrosophila lebanonensis</name>
    <dbReference type="NCBI Taxonomy" id="7225"/>
    <lineage>
        <taxon>Eukaryota</taxon>
        <taxon>Metazoa</taxon>
        <taxon>Ecdysozoa</taxon>
        <taxon>Arthropoda</taxon>
        <taxon>Hexapoda</taxon>
        <taxon>Insecta</taxon>
        <taxon>Pterygota</taxon>
        <taxon>Neoptera</taxon>
        <taxon>Endopterygota</taxon>
        <taxon>Diptera</taxon>
        <taxon>Brachycera</taxon>
        <taxon>Muscomorpha</taxon>
        <taxon>Ephydroidea</taxon>
        <taxon>Drosophilidae</taxon>
        <taxon>Scaptodrosophila</taxon>
    </lineage>
</organism>
<sequence length="227" mass="26079">MDIAQLINEVIKRQALWDTQTSTSSRQGLCALLWKEVAEAMNSDVELCEKGFRSLRHLYRCEIRKLQNRVVAKSQWPHFQSMEFLRRIYDPEQLVPFPPQQNSSQSDSLDGFIVDVSSDDTLAFDVSVDMFKSRFPKTSGPKQLTVNTRPWITVDLTLDTENPSPAISRVPTLDEVCDMDFLKGLLPIVKSLSEEKKQIFRNKVVRLLKRLQSFEKERASVNGTEVN</sequence>
<dbReference type="SMART" id="SM00595">
    <property type="entry name" value="MADF"/>
    <property type="match status" value="1"/>
</dbReference>
<feature type="domain" description="BESS" evidence="3">
    <location>
        <begin position="175"/>
        <end position="214"/>
    </location>
</feature>
<dbReference type="InterPro" id="IPR004210">
    <property type="entry name" value="BESS_motif"/>
</dbReference>
<dbReference type="PROSITE" id="PS51029">
    <property type="entry name" value="MADF"/>
    <property type="match status" value="1"/>
</dbReference>
<comment type="subcellular location">
    <subcellularLocation>
        <location evidence="1">Nucleus</location>
    </subcellularLocation>
</comment>
<evidence type="ECO:0000256" key="1">
    <source>
        <dbReference type="PROSITE-ProRule" id="PRU00371"/>
    </source>
</evidence>
<proteinExistence type="predicted"/>
<gene>
    <name evidence="5" type="primary">LOC115630719</name>
</gene>
<reference evidence="5" key="1">
    <citation type="submission" date="2025-08" db="UniProtKB">
        <authorList>
            <consortium name="RefSeq"/>
        </authorList>
    </citation>
    <scope>IDENTIFICATION</scope>
    <source>
        <strain evidence="5">11010-0011.00</strain>
        <tissue evidence="5">Whole body</tissue>
    </source>
</reference>
<dbReference type="GO" id="GO:0006357">
    <property type="term" value="P:regulation of transcription by RNA polymerase II"/>
    <property type="evidence" value="ECO:0007669"/>
    <property type="project" value="TreeGrafter"/>
</dbReference>
<dbReference type="OrthoDB" id="5984255at2759"/>
<dbReference type="InterPro" id="IPR006578">
    <property type="entry name" value="MADF-dom"/>
</dbReference>
<dbReference type="GO" id="GO:0005634">
    <property type="term" value="C:nucleus"/>
    <property type="evidence" value="ECO:0007669"/>
    <property type="project" value="UniProtKB-SubCell"/>
</dbReference>
<evidence type="ECO:0000313" key="5">
    <source>
        <dbReference type="RefSeq" id="XP_030383231.1"/>
    </source>
</evidence>
<keyword evidence="4" id="KW-1185">Reference proteome</keyword>
<dbReference type="GO" id="GO:0005667">
    <property type="term" value="C:transcription regulator complex"/>
    <property type="evidence" value="ECO:0007669"/>
    <property type="project" value="TreeGrafter"/>
</dbReference>
<protein>
    <submittedName>
        <fullName evidence="5">Uncharacterized protein LOC115630719</fullName>
    </submittedName>
</protein>
<dbReference type="PANTHER" id="PTHR12243">
    <property type="entry name" value="MADF DOMAIN TRANSCRIPTION FACTOR"/>
    <property type="match status" value="1"/>
</dbReference>
<dbReference type="AlphaFoldDB" id="A0A6J2U3M1"/>
<name>A0A6J2U3M1_DROLE</name>
<dbReference type="RefSeq" id="XP_030383231.1">
    <property type="nucleotide sequence ID" value="XM_030527371.1"/>
</dbReference>
<evidence type="ECO:0000313" key="4">
    <source>
        <dbReference type="Proteomes" id="UP000504634"/>
    </source>
</evidence>
<dbReference type="Proteomes" id="UP000504634">
    <property type="component" value="Unplaced"/>
</dbReference>
<dbReference type="GO" id="GO:0003677">
    <property type="term" value="F:DNA binding"/>
    <property type="evidence" value="ECO:0007669"/>
    <property type="project" value="InterPro"/>
</dbReference>
<accession>A0A6J2U3M1</accession>
<evidence type="ECO:0000259" key="2">
    <source>
        <dbReference type="PROSITE" id="PS51029"/>
    </source>
</evidence>
<dbReference type="PROSITE" id="PS51031">
    <property type="entry name" value="BESS"/>
    <property type="match status" value="1"/>
</dbReference>
<dbReference type="GeneID" id="115630719"/>
<dbReference type="PANTHER" id="PTHR12243:SF64">
    <property type="entry name" value="DORSAL INTERACTING PROTEIN 3-RELATED"/>
    <property type="match status" value="1"/>
</dbReference>